<dbReference type="EMBL" id="CMVM020000328">
    <property type="status" value="NOT_ANNOTATED_CDS"/>
    <property type="molecule type" value="Genomic_DNA"/>
</dbReference>
<feature type="compositionally biased region" description="Low complexity" evidence="1">
    <location>
        <begin position="47"/>
        <end position="57"/>
    </location>
</feature>
<dbReference type="EnsemblMetazoa" id="OVOC10248.1">
    <property type="protein sequence ID" value="OVOC10248.1"/>
    <property type="gene ID" value="WBGene00247057"/>
</dbReference>
<evidence type="ECO:0000313" key="2">
    <source>
        <dbReference type="EnsemblMetazoa" id="OVOC10248.1"/>
    </source>
</evidence>
<keyword evidence="3" id="KW-1185">Reference proteome</keyword>
<reference evidence="2" key="2">
    <citation type="submission" date="2022-06" db="UniProtKB">
        <authorList>
            <consortium name="EnsemblMetazoa"/>
        </authorList>
    </citation>
    <scope>IDENTIFICATION</scope>
</reference>
<dbReference type="AlphaFoldDB" id="A0A8R1XJW4"/>
<dbReference type="Proteomes" id="UP000024404">
    <property type="component" value="Unassembled WGS sequence"/>
</dbReference>
<dbReference type="OMA" id="NDVQTYD"/>
<evidence type="ECO:0000256" key="1">
    <source>
        <dbReference type="SAM" id="MobiDB-lite"/>
    </source>
</evidence>
<reference evidence="3" key="1">
    <citation type="submission" date="2013-10" db="EMBL/GenBank/DDBJ databases">
        <title>Genome sequencing of Onchocerca volvulus.</title>
        <authorList>
            <person name="Cotton J."/>
            <person name="Tsai J."/>
            <person name="Stanley E."/>
            <person name="Tracey A."/>
            <person name="Holroyd N."/>
            <person name="Lustigman S."/>
            <person name="Berriman M."/>
        </authorList>
    </citation>
    <scope>NUCLEOTIDE SEQUENCE</scope>
</reference>
<feature type="compositionally biased region" description="Basic and acidic residues" evidence="1">
    <location>
        <begin position="71"/>
        <end position="88"/>
    </location>
</feature>
<protein>
    <submittedName>
        <fullName evidence="2">Uncharacterized protein</fullName>
    </submittedName>
</protein>
<evidence type="ECO:0000313" key="3">
    <source>
        <dbReference type="Proteomes" id="UP000024404"/>
    </source>
</evidence>
<name>A0A8R1XJW4_ONCVO</name>
<accession>A0A8R1XJW4</accession>
<sequence length="345" mass="39569">MPKSKTKKRNDVITVLIPDKPTVNLTSTMRSELYATPESFENTISQTLSSTSNNTVEESNEATKMKMSPKKSSEKKDTLERSENEVSKHTVTITKVNDVQTYDADVIGTFSQSSGTISYDSIKSMKNESLQKAQINGKYIQNTDKELHKIAIEQLLKDGPNIPKTRIISDIELNRIIGQEVPFKDQETIPVTPLWGLYETILTKKCINEVVENFFATPRDDIELVIRLSRRDMYPRLHIELAPIYADLHDQVSRFQQHTVAPFDITRRRQRFDDLLRVWYFSIPTESLNDYLPSRDFSMQSMESRSASMCYAQTSDAITARSPSYDYLSSAYSYLVAFVKVSYIF</sequence>
<organism evidence="2 3">
    <name type="scientific">Onchocerca volvulus</name>
    <dbReference type="NCBI Taxonomy" id="6282"/>
    <lineage>
        <taxon>Eukaryota</taxon>
        <taxon>Metazoa</taxon>
        <taxon>Ecdysozoa</taxon>
        <taxon>Nematoda</taxon>
        <taxon>Chromadorea</taxon>
        <taxon>Rhabditida</taxon>
        <taxon>Spirurina</taxon>
        <taxon>Spiruromorpha</taxon>
        <taxon>Filarioidea</taxon>
        <taxon>Onchocercidae</taxon>
        <taxon>Onchocerca</taxon>
    </lineage>
</organism>
<feature type="region of interest" description="Disordered" evidence="1">
    <location>
        <begin position="45"/>
        <end position="88"/>
    </location>
</feature>
<proteinExistence type="predicted"/>